<evidence type="ECO:0000256" key="4">
    <source>
        <dbReference type="ARBA" id="ARBA00023136"/>
    </source>
</evidence>
<dbReference type="GO" id="GO:0008381">
    <property type="term" value="F:mechanosensitive monoatomic ion channel activity"/>
    <property type="evidence" value="ECO:0007669"/>
    <property type="project" value="UniProtKB-ARBA"/>
</dbReference>
<dbReference type="AlphaFoldDB" id="A0A2N0HJX5"/>
<keyword evidence="4 5" id="KW-0472">Membrane</keyword>
<dbReference type="InterPro" id="IPR010920">
    <property type="entry name" value="LSM_dom_sf"/>
</dbReference>
<accession>A0A2N0HJX5</accession>
<reference evidence="7 8" key="1">
    <citation type="submission" date="2017-11" db="EMBL/GenBank/DDBJ databases">
        <title>Genomic Encyclopedia of Type Strains, Phase III (KMG-III): the genomes of soil and plant-associated and newly described type strains.</title>
        <authorList>
            <person name="Whitman W."/>
        </authorList>
    </citation>
    <scope>NUCLEOTIDE SEQUENCE [LARGE SCALE GENOMIC DNA]</scope>
    <source>
        <strain evidence="7 8">CGMCC 1.12274</strain>
    </source>
</reference>
<dbReference type="InterPro" id="IPR023408">
    <property type="entry name" value="MscS_beta-dom_sf"/>
</dbReference>
<feature type="transmembrane region" description="Helical" evidence="5">
    <location>
        <begin position="31"/>
        <end position="55"/>
    </location>
</feature>
<proteinExistence type="predicted"/>
<dbReference type="EMBL" id="PHUF01000003">
    <property type="protein sequence ID" value="PKB19260.1"/>
    <property type="molecule type" value="Genomic_DNA"/>
</dbReference>
<comment type="subcellular location">
    <subcellularLocation>
        <location evidence="1">Membrane</location>
    </subcellularLocation>
</comment>
<comment type="caution">
    <text evidence="7">The sequence shown here is derived from an EMBL/GenBank/DDBJ whole genome shotgun (WGS) entry which is preliminary data.</text>
</comment>
<evidence type="ECO:0000259" key="6">
    <source>
        <dbReference type="Pfam" id="PF00924"/>
    </source>
</evidence>
<evidence type="ECO:0000313" key="8">
    <source>
        <dbReference type="Proteomes" id="UP000232587"/>
    </source>
</evidence>
<gene>
    <name evidence="7" type="ORF">B0I00_1490</name>
</gene>
<keyword evidence="3 5" id="KW-1133">Transmembrane helix</keyword>
<evidence type="ECO:0000313" key="7">
    <source>
        <dbReference type="EMBL" id="PKB19260.1"/>
    </source>
</evidence>
<keyword evidence="2 5" id="KW-0812">Transmembrane</keyword>
<evidence type="ECO:0000256" key="5">
    <source>
        <dbReference type="SAM" id="Phobius"/>
    </source>
</evidence>
<dbReference type="GO" id="GO:0016020">
    <property type="term" value="C:membrane"/>
    <property type="evidence" value="ECO:0007669"/>
    <property type="project" value="UniProtKB-SubCell"/>
</dbReference>
<dbReference type="SUPFAM" id="SSF50182">
    <property type="entry name" value="Sm-like ribonucleoproteins"/>
    <property type="match status" value="1"/>
</dbReference>
<sequence length="355" mass="37479">MSSALLTRLPGGSLSAETVVGWSAQLTKAAIVGGIAVAVAMALHLVLFAGLNRAARLSASQGDDLVIKEIATPIRWAMIAIGLALAAENDALIARIWGELARFIQPALFGWVVLALVRGFAAAMEARTEADPDELAARSRRTRIAILSRTAAFLIVFVTVALVLFGIPAVRNVGTTLLASAGVATLAIGAAAQPALKSLIAGTQIALTEPIRIGDFVVVEGESGRVEDIRLSYVVIRTNDERRLIVPTAKFLDASFQNWTRAGGGITGSVVMPVKPGFPIAPLREAYEGLLAANADWDKRTGALQVSEAQVGSIELKLVMSAAGPTALGRLRPAMREAMLEWLRENMPDALCDEV</sequence>
<dbReference type="PANTHER" id="PTHR30566">
    <property type="entry name" value="YNAI-RELATED MECHANOSENSITIVE ION CHANNEL"/>
    <property type="match status" value="1"/>
</dbReference>
<dbReference type="InterPro" id="IPR006685">
    <property type="entry name" value="MscS_channel_2nd"/>
</dbReference>
<evidence type="ECO:0000256" key="1">
    <source>
        <dbReference type="ARBA" id="ARBA00004370"/>
    </source>
</evidence>
<dbReference type="Gene3D" id="1.10.287.1260">
    <property type="match status" value="1"/>
</dbReference>
<dbReference type="Pfam" id="PF00924">
    <property type="entry name" value="MS_channel_2nd"/>
    <property type="match status" value="1"/>
</dbReference>
<dbReference type="Gene3D" id="2.30.30.60">
    <property type="match status" value="1"/>
</dbReference>
<keyword evidence="8" id="KW-1185">Reference proteome</keyword>
<feature type="transmembrane region" description="Helical" evidence="5">
    <location>
        <begin position="144"/>
        <end position="167"/>
    </location>
</feature>
<dbReference type="Proteomes" id="UP000232587">
    <property type="component" value="Unassembled WGS sequence"/>
</dbReference>
<dbReference type="RefSeq" id="WP_100866754.1">
    <property type="nucleotide sequence ID" value="NZ_PHUF01000003.1"/>
</dbReference>
<protein>
    <submittedName>
        <fullName evidence="7">Mechanosensitive ion channel-like protein</fullName>
    </submittedName>
</protein>
<feature type="transmembrane region" description="Helical" evidence="5">
    <location>
        <begin position="103"/>
        <end position="123"/>
    </location>
</feature>
<name>A0A2N0HJX5_9SPHN</name>
<organism evidence="7 8">
    <name type="scientific">Novosphingobium kunmingense</name>
    <dbReference type="NCBI Taxonomy" id="1211806"/>
    <lineage>
        <taxon>Bacteria</taxon>
        <taxon>Pseudomonadati</taxon>
        <taxon>Pseudomonadota</taxon>
        <taxon>Alphaproteobacteria</taxon>
        <taxon>Sphingomonadales</taxon>
        <taxon>Sphingomonadaceae</taxon>
        <taxon>Novosphingobium</taxon>
    </lineage>
</organism>
<feature type="transmembrane region" description="Helical" evidence="5">
    <location>
        <begin position="76"/>
        <end position="97"/>
    </location>
</feature>
<evidence type="ECO:0000256" key="2">
    <source>
        <dbReference type="ARBA" id="ARBA00022692"/>
    </source>
</evidence>
<dbReference type="OrthoDB" id="9792218at2"/>
<dbReference type="PANTHER" id="PTHR30566:SF25">
    <property type="entry name" value="INNER MEMBRANE PROTEIN"/>
    <property type="match status" value="1"/>
</dbReference>
<feature type="domain" description="Mechanosensitive ion channel MscS" evidence="6">
    <location>
        <begin position="196"/>
        <end position="261"/>
    </location>
</feature>
<evidence type="ECO:0000256" key="3">
    <source>
        <dbReference type="ARBA" id="ARBA00022989"/>
    </source>
</evidence>